<evidence type="ECO:0000256" key="5">
    <source>
        <dbReference type="ARBA" id="ARBA00022679"/>
    </source>
</evidence>
<dbReference type="EMBL" id="JAZDDG010000008">
    <property type="protein sequence ID" value="MEE1977777.1"/>
    <property type="molecule type" value="Genomic_DNA"/>
</dbReference>
<evidence type="ECO:0000256" key="11">
    <source>
        <dbReference type="PIRNR" id="PIRNR006268"/>
    </source>
</evidence>
<sequence>MLRFGVVILAFFWCLIGSGQEKDYVTVKQSVNLMGSPFDITIVSNNEDLGYINIQEAIGEINRIEKMISSWNSESETSLINKNAGVKPVKVSLELFKLIERCKQISDITNGAFDISYAALDKIWNFDGSMSIKPSHQQISQALLKVNYENILLNEAESTVYLSKRGMKISFGAIGKGYALDKAKELLVSKQVVAGVINSNGDLTTWGTKVSGEKWLLGIANPNNRAKIFSWLPIVESSVATSGNKEKYILVNNKKYTDILNPRTGYPLQKGIQSVSVFSKNAELCDALATAILVMGRNAGLSLVNQLGDTEVIIVDSDNKIYKSSGMILDRIP</sequence>
<dbReference type="GO" id="GO:0016740">
    <property type="term" value="F:transferase activity"/>
    <property type="evidence" value="ECO:0007669"/>
    <property type="project" value="UniProtKB-KW"/>
</dbReference>
<organism evidence="12 13">
    <name type="scientific">Maribacter cobaltidurans</name>
    <dbReference type="NCBI Taxonomy" id="1178778"/>
    <lineage>
        <taxon>Bacteria</taxon>
        <taxon>Pseudomonadati</taxon>
        <taxon>Bacteroidota</taxon>
        <taxon>Flavobacteriia</taxon>
        <taxon>Flavobacteriales</taxon>
        <taxon>Flavobacteriaceae</taxon>
        <taxon>Maribacter</taxon>
    </lineage>
</organism>
<reference evidence="12 13" key="1">
    <citation type="submission" date="2024-01" db="EMBL/GenBank/DDBJ databases">
        <title>Maribacter spp. originated from different algae showed divergent polysaccharides utilization ability.</title>
        <authorList>
            <person name="Wang H."/>
            <person name="Wu Y."/>
        </authorList>
    </citation>
    <scope>NUCLEOTIDE SEQUENCE [LARGE SCALE GENOMIC DNA]</scope>
    <source>
        <strain evidence="12 13">PR1</strain>
    </source>
</reference>
<dbReference type="PIRSF" id="PIRSF006268">
    <property type="entry name" value="ApbE"/>
    <property type="match status" value="1"/>
</dbReference>
<evidence type="ECO:0000256" key="10">
    <source>
        <dbReference type="ARBA" id="ARBA00048540"/>
    </source>
</evidence>
<comment type="caution">
    <text evidence="12">The sequence shown here is derived from an EMBL/GenBank/DDBJ whole genome shotgun (WGS) entry which is preliminary data.</text>
</comment>
<comment type="catalytic activity">
    <reaction evidence="10 11">
        <text>L-threonyl-[protein] + FAD = FMN-L-threonyl-[protein] + AMP + H(+)</text>
        <dbReference type="Rhea" id="RHEA:36847"/>
        <dbReference type="Rhea" id="RHEA-COMP:11060"/>
        <dbReference type="Rhea" id="RHEA-COMP:11061"/>
        <dbReference type="ChEBI" id="CHEBI:15378"/>
        <dbReference type="ChEBI" id="CHEBI:30013"/>
        <dbReference type="ChEBI" id="CHEBI:57692"/>
        <dbReference type="ChEBI" id="CHEBI:74257"/>
        <dbReference type="ChEBI" id="CHEBI:456215"/>
        <dbReference type="EC" id="2.7.1.180"/>
    </reaction>
</comment>
<protein>
    <recommendedName>
        <fullName evidence="3 11">FAD:protein FMN transferase</fullName>
        <ecNumber evidence="2 11">2.7.1.180</ecNumber>
    </recommendedName>
    <alternativeName>
        <fullName evidence="9 11">Flavin transferase</fullName>
    </alternativeName>
</protein>
<keyword evidence="7 11" id="KW-0274">FAD</keyword>
<evidence type="ECO:0000256" key="8">
    <source>
        <dbReference type="ARBA" id="ARBA00022842"/>
    </source>
</evidence>
<dbReference type="PANTHER" id="PTHR30040:SF2">
    <property type="entry name" value="FAD:PROTEIN FMN TRANSFERASE"/>
    <property type="match status" value="1"/>
</dbReference>
<dbReference type="InterPro" id="IPR003374">
    <property type="entry name" value="ApbE-like_sf"/>
</dbReference>
<dbReference type="Gene3D" id="3.10.520.10">
    <property type="entry name" value="ApbE-like domains"/>
    <property type="match status" value="1"/>
</dbReference>
<evidence type="ECO:0000256" key="4">
    <source>
        <dbReference type="ARBA" id="ARBA00022630"/>
    </source>
</evidence>
<gene>
    <name evidence="12" type="ORF">V1I91_16980</name>
</gene>
<proteinExistence type="inferred from homology"/>
<keyword evidence="5 11" id="KW-0808">Transferase</keyword>
<dbReference type="InterPro" id="IPR024932">
    <property type="entry name" value="ApbE"/>
</dbReference>
<keyword evidence="13" id="KW-1185">Reference proteome</keyword>
<keyword evidence="8 11" id="KW-0460">Magnesium</keyword>
<evidence type="ECO:0000256" key="9">
    <source>
        <dbReference type="ARBA" id="ARBA00031306"/>
    </source>
</evidence>
<keyword evidence="4 11" id="KW-0285">Flavoprotein</keyword>
<evidence type="ECO:0000256" key="6">
    <source>
        <dbReference type="ARBA" id="ARBA00022723"/>
    </source>
</evidence>
<evidence type="ECO:0000256" key="3">
    <source>
        <dbReference type="ARBA" id="ARBA00016337"/>
    </source>
</evidence>
<dbReference type="EC" id="2.7.1.180" evidence="2 11"/>
<evidence type="ECO:0000256" key="2">
    <source>
        <dbReference type="ARBA" id="ARBA00011955"/>
    </source>
</evidence>
<comment type="similarity">
    <text evidence="11">Belongs to the ApbE family.</text>
</comment>
<dbReference type="Proteomes" id="UP001356308">
    <property type="component" value="Unassembled WGS sequence"/>
</dbReference>
<comment type="cofactor">
    <cofactor evidence="1">
        <name>Mg(2+)</name>
        <dbReference type="ChEBI" id="CHEBI:18420"/>
    </cofactor>
</comment>
<dbReference type="RefSeq" id="WP_272652459.1">
    <property type="nucleotide sequence ID" value="NZ_JAZDDG010000008.1"/>
</dbReference>
<keyword evidence="6 11" id="KW-0479">Metal-binding</keyword>
<dbReference type="SUPFAM" id="SSF143631">
    <property type="entry name" value="ApbE-like"/>
    <property type="match status" value="1"/>
</dbReference>
<name>A0ABU7IXQ8_9FLAO</name>
<accession>A0ABU7IXQ8</accession>
<dbReference type="Pfam" id="PF02424">
    <property type="entry name" value="ApbE"/>
    <property type="match status" value="1"/>
</dbReference>
<dbReference type="PANTHER" id="PTHR30040">
    <property type="entry name" value="THIAMINE BIOSYNTHESIS LIPOPROTEIN APBE"/>
    <property type="match status" value="1"/>
</dbReference>
<evidence type="ECO:0000313" key="13">
    <source>
        <dbReference type="Proteomes" id="UP001356308"/>
    </source>
</evidence>
<evidence type="ECO:0000256" key="1">
    <source>
        <dbReference type="ARBA" id="ARBA00001946"/>
    </source>
</evidence>
<evidence type="ECO:0000313" key="12">
    <source>
        <dbReference type="EMBL" id="MEE1977777.1"/>
    </source>
</evidence>
<evidence type="ECO:0000256" key="7">
    <source>
        <dbReference type="ARBA" id="ARBA00022827"/>
    </source>
</evidence>